<accession>A0ABS8AF41</accession>
<feature type="signal peptide" evidence="1">
    <location>
        <begin position="1"/>
        <end position="25"/>
    </location>
</feature>
<dbReference type="InterPro" id="IPR013783">
    <property type="entry name" value="Ig-like_fold"/>
</dbReference>
<dbReference type="Proteomes" id="UP001165297">
    <property type="component" value="Unassembled WGS sequence"/>
</dbReference>
<sequence>MSFSTRWLRPVLALLCAVGTSGAQAASGPQFVENKNQWAAPVRFRADVPGGSVFLTATGLVYDWRSAADLLRAHDAAEAATRTHQPADDVAVHGHAVFVDFVGASAAAKSVGQQQLPAYHNYFIGNDPSRWASQVPLFEEVRYASLYPGTDLRVYGTEKGSLKYDFIVQPGGKPAAIALRYRGTNGLQLQPDGTLLVRTSVTEVVEQRPYAYQLVGGQRRSVPCQYRLTDNTLRYDFPQGYDRQQPLIIDPVVVACTYSGSTGSVWGAATGYDNAGNIYTGGFGQGSGYPVTPGAYQISSRGSTEVAISKLNPTGSQLIYATYLGGSSSDEVRALRTNSAGELYVLTSTSSLDFPFTAGCYDNSANGSGDLAITHFNATGKVLLGSTYLGGNSVDAPVELDVNNAGAVVVGTTFSTNFPTTVGAYDRTTVGNDLFVASLNASMTTLQWSTFLGGAQGPETGTAVQLEPTGNVLVTGTTNAPDFPATSGALRTGYANPGDAFVSRLRADGGALLASTFFGSLNGTDAITHVDTDAAGNVIICGTTSGTLASTPGALTTPNGRVFIAGLNNALTQQQFLAKPLNTSFLTTQSFRLDDCGNIHLAGLDSTPGLPTVNPLPNSGLNGFYTATLNATCSTQLFGSYFSSSSQHVHTNSHRIDEQGRLYQSFCTSGTFPTTATAYARTSRANGLDVLAFKIDQNTGGGTSVQAAVAAVDSVCAPTQVAFVNKTVGSTRFRWDFADGSAVDTSQAPVHLFQNPGTYQVRLVALGTGLACSRNDTTYVTVRVKAKPTVTLPRNLSICSGGSLTLNASTPGTTYRWSTGATTASIVVKQPGKYSVVVNNGACSARDSTTVRLVASPTITPDTTGCIGSGVVLTTKAEPGSTYLWSTQATTPSIIATTSGRYTVRVTQGACVEEKAVTVTLLRPVLPPNIITPNGDGINDVFKPSKADLIEPGTRLRLFNRWGRQVYTTDDYRNDWGPGQPGGTYYYTLENPRFCTPYVKGWLEVVK</sequence>
<dbReference type="PANTHER" id="PTHR35580">
    <property type="entry name" value="CELL SURFACE GLYCOPROTEIN (S-LAYER PROTEIN)-LIKE PROTEIN"/>
    <property type="match status" value="1"/>
</dbReference>
<dbReference type="Pfam" id="PF18911">
    <property type="entry name" value="PKD_4"/>
    <property type="match status" value="1"/>
</dbReference>
<evidence type="ECO:0000313" key="3">
    <source>
        <dbReference type="EMBL" id="MCB2378577.1"/>
    </source>
</evidence>
<dbReference type="PROSITE" id="PS50093">
    <property type="entry name" value="PKD"/>
    <property type="match status" value="1"/>
</dbReference>
<dbReference type="InterPro" id="IPR052918">
    <property type="entry name" value="Motility_Chemotaxis_Reg"/>
</dbReference>
<gene>
    <name evidence="3" type="ORF">LGH70_13335</name>
</gene>
<dbReference type="SUPFAM" id="SSF49299">
    <property type="entry name" value="PKD domain"/>
    <property type="match status" value="1"/>
</dbReference>
<evidence type="ECO:0000259" key="2">
    <source>
        <dbReference type="PROSITE" id="PS50093"/>
    </source>
</evidence>
<dbReference type="Pfam" id="PF25778">
    <property type="entry name" value="DUF7948"/>
    <property type="match status" value="1"/>
</dbReference>
<comment type="caution">
    <text evidence="3">The sequence shown here is derived from an EMBL/GenBank/DDBJ whole genome shotgun (WGS) entry which is preliminary data.</text>
</comment>
<dbReference type="InterPro" id="IPR035986">
    <property type="entry name" value="PKD_dom_sf"/>
</dbReference>
<evidence type="ECO:0000313" key="4">
    <source>
        <dbReference type="Proteomes" id="UP001165297"/>
    </source>
</evidence>
<evidence type="ECO:0000256" key="1">
    <source>
        <dbReference type="SAM" id="SignalP"/>
    </source>
</evidence>
<dbReference type="Pfam" id="PF13585">
    <property type="entry name" value="CHU_C"/>
    <property type="match status" value="1"/>
</dbReference>
<dbReference type="PANTHER" id="PTHR35580:SF1">
    <property type="entry name" value="PHYTASE-LIKE DOMAIN-CONTAINING PROTEIN"/>
    <property type="match status" value="1"/>
</dbReference>
<dbReference type="RefSeq" id="WP_226186419.1">
    <property type="nucleotide sequence ID" value="NZ_JAJADQ010000006.1"/>
</dbReference>
<feature type="chain" id="PRO_5045568294" evidence="1">
    <location>
        <begin position="26"/>
        <end position="1007"/>
    </location>
</feature>
<keyword evidence="4" id="KW-1185">Reference proteome</keyword>
<reference evidence="3" key="1">
    <citation type="submission" date="2021-10" db="EMBL/GenBank/DDBJ databases">
        <authorList>
            <person name="Dean J.D."/>
            <person name="Kim M.K."/>
            <person name="Newey C.N."/>
            <person name="Stoker T.S."/>
            <person name="Thompson D.W."/>
            <person name="Grose J.H."/>
        </authorList>
    </citation>
    <scope>NUCLEOTIDE SEQUENCE</scope>
    <source>
        <strain evidence="3">BT635</strain>
    </source>
</reference>
<organism evidence="3 4">
    <name type="scientific">Hymenobacter nitidus</name>
    <dbReference type="NCBI Taxonomy" id="2880929"/>
    <lineage>
        <taxon>Bacteria</taxon>
        <taxon>Pseudomonadati</taxon>
        <taxon>Bacteroidota</taxon>
        <taxon>Cytophagia</taxon>
        <taxon>Cytophagales</taxon>
        <taxon>Hymenobacteraceae</taxon>
        <taxon>Hymenobacter</taxon>
    </lineage>
</organism>
<proteinExistence type="predicted"/>
<dbReference type="InterPro" id="IPR057708">
    <property type="entry name" value="DUF7948"/>
</dbReference>
<protein>
    <submittedName>
        <fullName evidence="3">Gliding motility-associated C-terminal domain-containing protein</fullName>
    </submittedName>
</protein>
<dbReference type="InterPro" id="IPR000601">
    <property type="entry name" value="PKD_dom"/>
</dbReference>
<name>A0ABS8AF41_9BACT</name>
<feature type="domain" description="PKD" evidence="2">
    <location>
        <begin position="733"/>
        <end position="765"/>
    </location>
</feature>
<keyword evidence="1" id="KW-0732">Signal</keyword>
<dbReference type="Gene3D" id="2.60.40.10">
    <property type="entry name" value="Immunoglobulins"/>
    <property type="match status" value="1"/>
</dbReference>
<dbReference type="EMBL" id="JAJADQ010000006">
    <property type="protein sequence ID" value="MCB2378577.1"/>
    <property type="molecule type" value="Genomic_DNA"/>
</dbReference>